<feature type="transmembrane region" description="Helical" evidence="1">
    <location>
        <begin position="157"/>
        <end position="183"/>
    </location>
</feature>
<keyword evidence="1" id="KW-0812">Transmembrane</keyword>
<gene>
    <name evidence="2" type="ORF">N1851_003820</name>
</gene>
<protein>
    <submittedName>
        <fullName evidence="2">Uncharacterized protein</fullName>
    </submittedName>
</protein>
<dbReference type="AlphaFoldDB" id="A0AA47N7Y9"/>
<reference evidence="2" key="1">
    <citation type="journal article" date="2023" name="Front. Mar. Sci.">
        <title>A new Merluccius polli reference genome to investigate the effects of global change in West African waters.</title>
        <authorList>
            <person name="Mateo J.L."/>
            <person name="Blanco-Fernandez C."/>
            <person name="Garcia-Vazquez E."/>
            <person name="Machado-Schiaffino G."/>
        </authorList>
    </citation>
    <scope>NUCLEOTIDE SEQUENCE</scope>
    <source>
        <strain evidence="2">C29</strain>
        <tissue evidence="2">Fin</tissue>
    </source>
</reference>
<feature type="transmembrane region" description="Helical" evidence="1">
    <location>
        <begin position="122"/>
        <end position="145"/>
    </location>
</feature>
<dbReference type="EMBL" id="JAOPHQ010000584">
    <property type="protein sequence ID" value="KAK0154103.1"/>
    <property type="molecule type" value="Genomic_DNA"/>
</dbReference>
<keyword evidence="3" id="KW-1185">Reference proteome</keyword>
<proteinExistence type="predicted"/>
<accession>A0AA47N7Y9</accession>
<evidence type="ECO:0000313" key="2">
    <source>
        <dbReference type="EMBL" id="KAK0154103.1"/>
    </source>
</evidence>
<comment type="caution">
    <text evidence="2">The sequence shown here is derived from an EMBL/GenBank/DDBJ whole genome shotgun (WGS) entry which is preliminary data.</text>
</comment>
<keyword evidence="1" id="KW-1133">Transmembrane helix</keyword>
<feature type="transmembrane region" description="Helical" evidence="1">
    <location>
        <begin position="86"/>
        <end position="110"/>
    </location>
</feature>
<name>A0AA47N7Y9_MERPO</name>
<dbReference type="Proteomes" id="UP001174136">
    <property type="component" value="Unassembled WGS sequence"/>
</dbReference>
<evidence type="ECO:0000256" key="1">
    <source>
        <dbReference type="SAM" id="Phobius"/>
    </source>
</evidence>
<sequence length="362" mass="39257">MLIIRESETCFPSFTCCFLSDRKTVIHLQVSGTCSWKSMSCSRGDDGVEGRAEIHKQDPGPTAVFSATAELRLDTISICTKIGSVALVHVLGSVALVHVLGSVALVHVLGSVALVHVLGSVALVHVLGSVALVHVLGSVALVHVLGSVATFHMHGPFPCGLAIASFLMSAACFCDVSLFLTLVCSPTQPESNQCDSGQVNWMAIIVASQRCDRKAVDCVAQTLFQPIKELFSTPVMFSIVFRSSLSVYLQPLFFVLPVPRQYLLDIILWPEMDPAEVERLAEILRTQEARLIRQEEFQTAMAANMGHLFSQLQDLLGQLAQPGAAAQQRSLPQLLPRLSAEPAVSWLRQPSIPVHLGCAKYF</sequence>
<evidence type="ECO:0000313" key="3">
    <source>
        <dbReference type="Proteomes" id="UP001174136"/>
    </source>
</evidence>
<keyword evidence="1" id="KW-0472">Membrane</keyword>
<organism evidence="2 3">
    <name type="scientific">Merluccius polli</name>
    <name type="common">Benguela hake</name>
    <name type="synonym">Merluccius cadenati</name>
    <dbReference type="NCBI Taxonomy" id="89951"/>
    <lineage>
        <taxon>Eukaryota</taxon>
        <taxon>Metazoa</taxon>
        <taxon>Chordata</taxon>
        <taxon>Craniata</taxon>
        <taxon>Vertebrata</taxon>
        <taxon>Euteleostomi</taxon>
        <taxon>Actinopterygii</taxon>
        <taxon>Neopterygii</taxon>
        <taxon>Teleostei</taxon>
        <taxon>Neoteleostei</taxon>
        <taxon>Acanthomorphata</taxon>
        <taxon>Zeiogadaria</taxon>
        <taxon>Gadariae</taxon>
        <taxon>Gadiformes</taxon>
        <taxon>Gadoidei</taxon>
        <taxon>Merlucciidae</taxon>
        <taxon>Merluccius</taxon>
    </lineage>
</organism>